<dbReference type="OrthoDB" id="10433018at2759"/>
<protein>
    <submittedName>
        <fullName evidence="2">Uncharacterized protein</fullName>
    </submittedName>
</protein>
<accession>A0A1R2AUH8</accession>
<feature type="compositionally biased region" description="Acidic residues" evidence="1">
    <location>
        <begin position="158"/>
        <end position="173"/>
    </location>
</feature>
<name>A0A1R2AUH8_9CILI</name>
<dbReference type="Proteomes" id="UP000187209">
    <property type="component" value="Unassembled WGS sequence"/>
</dbReference>
<evidence type="ECO:0000256" key="1">
    <source>
        <dbReference type="SAM" id="MobiDB-lite"/>
    </source>
</evidence>
<dbReference type="EMBL" id="MPUH01001372">
    <property type="protein sequence ID" value="OMJ68176.1"/>
    <property type="molecule type" value="Genomic_DNA"/>
</dbReference>
<dbReference type="AlphaFoldDB" id="A0A1R2AUH8"/>
<comment type="caution">
    <text evidence="2">The sequence shown here is derived from an EMBL/GenBank/DDBJ whole genome shotgun (WGS) entry which is preliminary data.</text>
</comment>
<keyword evidence="3" id="KW-1185">Reference proteome</keyword>
<proteinExistence type="predicted"/>
<sequence length="173" mass="20261">MNKDNIIGFLVELNEMLENEKYQLPEDIFDESSKCIKRNIIMEWKIRIDEATADLSIRWLQEEVNLETCIKQWSSTFYDEYEFTEVIGKIAKIVENWKKSLTDALYKDPSVYTMPKENIGNDSENPENLNDSLQEDSDSNSESSEKLQDPKEDKNIEEAENEDEEDEDSNKIS</sequence>
<gene>
    <name evidence="2" type="ORF">SteCoe_34452</name>
</gene>
<feature type="region of interest" description="Disordered" evidence="1">
    <location>
        <begin position="115"/>
        <end position="173"/>
    </location>
</feature>
<evidence type="ECO:0000313" key="3">
    <source>
        <dbReference type="Proteomes" id="UP000187209"/>
    </source>
</evidence>
<organism evidence="2 3">
    <name type="scientific">Stentor coeruleus</name>
    <dbReference type="NCBI Taxonomy" id="5963"/>
    <lineage>
        <taxon>Eukaryota</taxon>
        <taxon>Sar</taxon>
        <taxon>Alveolata</taxon>
        <taxon>Ciliophora</taxon>
        <taxon>Postciliodesmatophora</taxon>
        <taxon>Heterotrichea</taxon>
        <taxon>Heterotrichida</taxon>
        <taxon>Stentoridae</taxon>
        <taxon>Stentor</taxon>
    </lineage>
</organism>
<feature type="compositionally biased region" description="Basic and acidic residues" evidence="1">
    <location>
        <begin position="143"/>
        <end position="157"/>
    </location>
</feature>
<reference evidence="2 3" key="1">
    <citation type="submission" date="2016-11" db="EMBL/GenBank/DDBJ databases">
        <title>The macronuclear genome of Stentor coeruleus: a giant cell with tiny introns.</title>
        <authorList>
            <person name="Slabodnick M."/>
            <person name="Ruby J.G."/>
            <person name="Reiff S.B."/>
            <person name="Swart E.C."/>
            <person name="Gosai S."/>
            <person name="Prabakaran S."/>
            <person name="Witkowska E."/>
            <person name="Larue G.E."/>
            <person name="Fisher S."/>
            <person name="Freeman R.M."/>
            <person name="Gunawardena J."/>
            <person name="Chu W."/>
            <person name="Stover N.A."/>
            <person name="Gregory B.D."/>
            <person name="Nowacki M."/>
            <person name="Derisi J."/>
            <person name="Roy S.W."/>
            <person name="Marshall W.F."/>
            <person name="Sood P."/>
        </authorList>
    </citation>
    <scope>NUCLEOTIDE SEQUENCE [LARGE SCALE GENOMIC DNA]</scope>
    <source>
        <strain evidence="2">WM001</strain>
    </source>
</reference>
<evidence type="ECO:0000313" key="2">
    <source>
        <dbReference type="EMBL" id="OMJ68176.1"/>
    </source>
</evidence>